<evidence type="ECO:0000313" key="2">
    <source>
        <dbReference type="EMBL" id="KJV05811.1"/>
    </source>
</evidence>
<dbReference type="PROSITE" id="PS51819">
    <property type="entry name" value="VOC"/>
    <property type="match status" value="1"/>
</dbReference>
<dbReference type="Gene3D" id="3.10.180.10">
    <property type="entry name" value="2,3-Dihydroxybiphenyl 1,2-Dioxygenase, domain 1"/>
    <property type="match status" value="1"/>
</dbReference>
<keyword evidence="2" id="KW-0456">Lyase</keyword>
<dbReference type="Pfam" id="PF00903">
    <property type="entry name" value="Glyoxalase"/>
    <property type="match status" value="1"/>
</dbReference>
<comment type="caution">
    <text evidence="2">The sequence shown here is derived from an EMBL/GenBank/DDBJ whole genome shotgun (WGS) entry which is preliminary data.</text>
</comment>
<feature type="domain" description="VOC" evidence="1">
    <location>
        <begin position="4"/>
        <end position="121"/>
    </location>
</feature>
<dbReference type="PANTHER" id="PTHR33993">
    <property type="entry name" value="GLYOXALASE-RELATED"/>
    <property type="match status" value="1"/>
</dbReference>
<dbReference type="InterPro" id="IPR037523">
    <property type="entry name" value="VOC_core"/>
</dbReference>
<dbReference type="CDD" id="cd07247">
    <property type="entry name" value="SgaA_N_like"/>
    <property type="match status" value="1"/>
</dbReference>
<reference evidence="3" key="1">
    <citation type="submission" date="2015-03" db="EMBL/GenBank/DDBJ databases">
        <title>Draft genome sequence of a novel methanotroph (Sn10-6) isolated from flooded ricefield rhizosphere in India.</title>
        <authorList>
            <person name="Pandit P.S."/>
            <person name="Pore S.D."/>
            <person name="Arora P."/>
            <person name="Kapse N.G."/>
            <person name="Dhakephalkar P.K."/>
            <person name="Rahalkar M.C."/>
        </authorList>
    </citation>
    <scope>NUCLEOTIDE SEQUENCE [LARGE SCALE GENOMIC DNA]</scope>
    <source>
        <strain evidence="3">Sn10-6</strain>
    </source>
</reference>
<organism evidence="2 3">
    <name type="scientific">Methylocucumis oryzae</name>
    <dbReference type="NCBI Taxonomy" id="1632867"/>
    <lineage>
        <taxon>Bacteria</taxon>
        <taxon>Pseudomonadati</taxon>
        <taxon>Pseudomonadota</taxon>
        <taxon>Gammaproteobacteria</taxon>
        <taxon>Methylococcales</taxon>
        <taxon>Methylococcaceae</taxon>
        <taxon>Methylocucumis</taxon>
    </lineage>
</organism>
<accession>A0A0F3IGD1</accession>
<keyword evidence="3" id="KW-1185">Reference proteome</keyword>
<proteinExistence type="predicted"/>
<dbReference type="InterPro" id="IPR052164">
    <property type="entry name" value="Anthracycline_SecMetBiosynth"/>
</dbReference>
<evidence type="ECO:0000259" key="1">
    <source>
        <dbReference type="PROSITE" id="PS51819"/>
    </source>
</evidence>
<dbReference type="AlphaFoldDB" id="A0A0F3IGD1"/>
<dbReference type="InterPro" id="IPR004360">
    <property type="entry name" value="Glyas_Fos-R_dOase_dom"/>
</dbReference>
<sequence length="122" mass="13526">MHNPVGWFEIYVQDLDRAKQFYETVFQAELERIDNMGLTLWKFPQSMQDYGSSGALIKMEGFASGGNSTLVYFSCADCSVEAARAPDAGGKIIKEKFAIGPYGFIAIVEDTEGNMIGLHSRE</sequence>
<dbReference type="Proteomes" id="UP000033684">
    <property type="component" value="Unassembled WGS sequence"/>
</dbReference>
<dbReference type="SUPFAM" id="SSF54593">
    <property type="entry name" value="Glyoxalase/Bleomycin resistance protein/Dihydroxybiphenyl dioxygenase"/>
    <property type="match status" value="1"/>
</dbReference>
<reference evidence="2 3" key="2">
    <citation type="journal article" date="2016" name="Microb. Ecol.">
        <title>Genome Characteristics of a Novel Type I Methanotroph (Sn10-6) Isolated from a Flooded Indian Rice Field.</title>
        <authorList>
            <person name="Rahalkar M.C."/>
            <person name="Pandit P.S."/>
            <person name="Dhakephalkar P.K."/>
            <person name="Pore S."/>
            <person name="Arora P."/>
            <person name="Kapse N."/>
        </authorList>
    </citation>
    <scope>NUCLEOTIDE SEQUENCE [LARGE SCALE GENOMIC DNA]</scope>
    <source>
        <strain evidence="2 3">Sn10-6</strain>
    </source>
</reference>
<name>A0A0F3IGD1_9GAMM</name>
<dbReference type="PANTHER" id="PTHR33993:SF2">
    <property type="entry name" value="VOC DOMAIN-CONTAINING PROTEIN"/>
    <property type="match status" value="1"/>
</dbReference>
<protein>
    <submittedName>
        <fullName evidence="2">Lactoylglutathione lyase</fullName>
    </submittedName>
</protein>
<dbReference type="RefSeq" id="WP_045779915.1">
    <property type="nucleotide sequence ID" value="NZ_LAJX01000169.1"/>
</dbReference>
<dbReference type="EMBL" id="LAJX01000169">
    <property type="protein sequence ID" value="KJV05811.1"/>
    <property type="molecule type" value="Genomic_DNA"/>
</dbReference>
<dbReference type="InterPro" id="IPR029068">
    <property type="entry name" value="Glyas_Bleomycin-R_OHBP_Dase"/>
</dbReference>
<dbReference type="GO" id="GO:0016829">
    <property type="term" value="F:lyase activity"/>
    <property type="evidence" value="ECO:0007669"/>
    <property type="project" value="UniProtKB-KW"/>
</dbReference>
<dbReference type="PATRIC" id="fig|1632867.3.peg.1717"/>
<evidence type="ECO:0000313" key="3">
    <source>
        <dbReference type="Proteomes" id="UP000033684"/>
    </source>
</evidence>
<gene>
    <name evidence="2" type="ORF">VZ94_15455</name>
</gene>